<dbReference type="EMBL" id="JACOGG010000017">
    <property type="protein sequence ID" value="MBC3936624.1"/>
    <property type="molecule type" value="Genomic_DNA"/>
</dbReference>
<evidence type="ECO:0000313" key="1">
    <source>
        <dbReference type="EMBL" id="MBC3936624.1"/>
    </source>
</evidence>
<evidence type="ECO:0000313" key="2">
    <source>
        <dbReference type="Proteomes" id="UP000612361"/>
    </source>
</evidence>
<dbReference type="Proteomes" id="UP000612361">
    <property type="component" value="Unassembled WGS sequence"/>
</dbReference>
<comment type="caution">
    <text evidence="1">The sequence shown here is derived from an EMBL/GenBank/DDBJ whole genome shotgun (WGS) entry which is preliminary data.</text>
</comment>
<dbReference type="AlphaFoldDB" id="A0A923I5P8"/>
<name>A0A923I5P8_9BURK</name>
<organism evidence="1 2">
    <name type="scientific">Undibacterium rugosum</name>
    <dbReference type="NCBI Taxonomy" id="2762291"/>
    <lineage>
        <taxon>Bacteria</taxon>
        <taxon>Pseudomonadati</taxon>
        <taxon>Pseudomonadota</taxon>
        <taxon>Betaproteobacteria</taxon>
        <taxon>Burkholderiales</taxon>
        <taxon>Oxalobacteraceae</taxon>
        <taxon>Undibacterium</taxon>
    </lineage>
</organism>
<keyword evidence="2" id="KW-1185">Reference proteome</keyword>
<gene>
    <name evidence="1" type="ORF">H8K47_14750</name>
</gene>
<reference evidence="1" key="1">
    <citation type="submission" date="2020-08" db="EMBL/GenBank/DDBJ databases">
        <title>Novel species isolated from subtropical streams in China.</title>
        <authorList>
            <person name="Lu H."/>
        </authorList>
    </citation>
    <scope>NUCLEOTIDE SEQUENCE</scope>
    <source>
        <strain evidence="1">CY7W</strain>
    </source>
</reference>
<protein>
    <submittedName>
        <fullName evidence="1">Uncharacterized protein</fullName>
    </submittedName>
</protein>
<sequence>MSREKLATESGTSVLQLGDYESVKFFYYQIQVAIHGYDYNLRTGEWLVKPEERLPVRGGQPGEFVKEVAHPMPPDGKLPQEAINLYDQWVRDGMHP</sequence>
<dbReference type="RefSeq" id="WP_186882166.1">
    <property type="nucleotide sequence ID" value="NZ_JACOGG010000017.1"/>
</dbReference>
<accession>A0A923I5P8</accession>
<proteinExistence type="predicted"/>